<sequence>MSTSTRLLSPSLLSWLRCFDAAARHGSFTRAAEDLCVSQGAVSQQVKQLEQWLGRPLLLRSPRALTLTPEGRLLGRVLRESLQSIENTLADLRQESEGQPVTMSCAPSFAMAWLTPRLGTFFQKHPQIDLRVQAEFHALDRGRMLRDGVDAAVRFDLGNYPDLHACELLSEWLVPVASPAFLAAHPALATPQGLTGTMLLHDFSPWEGASTHAEWAHWFAHMGLPPPDWTLGRTYNLAMLAQSAACAGQGVALGRTALVMDDVAAGRLVPLFGCRVPAQASYMFVRARQPSRVLDAIEQWLLAQAQAFEEQRQGLLQTLALRSTQSA</sequence>
<evidence type="ECO:0000256" key="3">
    <source>
        <dbReference type="ARBA" id="ARBA00023125"/>
    </source>
</evidence>
<keyword evidence="7" id="KW-1185">Reference proteome</keyword>
<evidence type="ECO:0000256" key="4">
    <source>
        <dbReference type="ARBA" id="ARBA00023163"/>
    </source>
</evidence>
<feature type="domain" description="HTH lysR-type" evidence="5">
    <location>
        <begin position="13"/>
        <end position="68"/>
    </location>
</feature>
<dbReference type="InterPro" id="IPR058163">
    <property type="entry name" value="LysR-type_TF_proteobact-type"/>
</dbReference>
<dbReference type="GO" id="GO:0003700">
    <property type="term" value="F:DNA-binding transcription factor activity"/>
    <property type="evidence" value="ECO:0007669"/>
    <property type="project" value="InterPro"/>
</dbReference>
<dbReference type="GO" id="GO:0003677">
    <property type="term" value="F:DNA binding"/>
    <property type="evidence" value="ECO:0007669"/>
    <property type="project" value="UniProtKB-KW"/>
</dbReference>
<dbReference type="PANTHER" id="PTHR30537">
    <property type="entry name" value="HTH-TYPE TRANSCRIPTIONAL REGULATOR"/>
    <property type="match status" value="1"/>
</dbReference>
<dbReference type="InterPro" id="IPR005119">
    <property type="entry name" value="LysR_subst-bd"/>
</dbReference>
<dbReference type="CDD" id="cd08432">
    <property type="entry name" value="PBP2_GcdR_TrpI_HvrB_AmpR_like"/>
    <property type="match status" value="1"/>
</dbReference>
<comment type="caution">
    <text evidence="6">The sequence shown here is derived from an EMBL/GenBank/DDBJ whole genome shotgun (WGS) entry which is preliminary data.</text>
</comment>
<reference evidence="7" key="1">
    <citation type="submission" date="2017-09" db="EMBL/GenBank/DDBJ databases">
        <title>FDA dAtabase for Regulatory Grade micrObial Sequences (FDA-ARGOS): Supporting development and validation of Infectious Disease Dx tests.</title>
        <authorList>
            <person name="Minogue T."/>
            <person name="Wolcott M."/>
            <person name="Wasieloski L."/>
            <person name="Aguilar W."/>
            <person name="Moore D."/>
            <person name="Tallon L."/>
            <person name="Sadzewicz L."/>
            <person name="Ott S."/>
            <person name="Zhao X."/>
            <person name="Nagaraj S."/>
            <person name="Vavikolanu K."/>
            <person name="Aluvathingal J."/>
            <person name="Nadendla S."/>
            <person name="Sichtig H."/>
        </authorList>
    </citation>
    <scope>NUCLEOTIDE SEQUENCE [LARGE SCALE GENOMIC DNA]</scope>
    <source>
        <strain evidence="7">FDAARGOS_394</strain>
    </source>
</reference>
<evidence type="ECO:0000313" key="6">
    <source>
        <dbReference type="EMBL" id="PEH90483.1"/>
    </source>
</evidence>
<dbReference type="GeneID" id="80802815"/>
<keyword evidence="3" id="KW-0238">DNA-binding</keyword>
<dbReference type="Proteomes" id="UP000220246">
    <property type="component" value="Unassembled WGS sequence"/>
</dbReference>
<dbReference type="PRINTS" id="PR00039">
    <property type="entry name" value="HTHLYSR"/>
</dbReference>
<dbReference type="STRING" id="1219032.GCA_001515545_02010"/>
<dbReference type="Gene3D" id="1.10.10.10">
    <property type="entry name" value="Winged helix-like DNA-binding domain superfamily/Winged helix DNA-binding domain"/>
    <property type="match status" value="1"/>
</dbReference>
<evidence type="ECO:0000256" key="1">
    <source>
        <dbReference type="ARBA" id="ARBA00009437"/>
    </source>
</evidence>
<dbReference type="FunFam" id="1.10.10.10:FF:000001">
    <property type="entry name" value="LysR family transcriptional regulator"/>
    <property type="match status" value="1"/>
</dbReference>
<evidence type="ECO:0000313" key="7">
    <source>
        <dbReference type="Proteomes" id="UP000220246"/>
    </source>
</evidence>
<organism evidence="6 7">
    <name type="scientific">Comamonas terrigena</name>
    <dbReference type="NCBI Taxonomy" id="32013"/>
    <lineage>
        <taxon>Bacteria</taxon>
        <taxon>Pseudomonadati</taxon>
        <taxon>Pseudomonadota</taxon>
        <taxon>Betaproteobacteria</taxon>
        <taxon>Burkholderiales</taxon>
        <taxon>Comamonadaceae</taxon>
        <taxon>Comamonas</taxon>
    </lineage>
</organism>
<dbReference type="SUPFAM" id="SSF46785">
    <property type="entry name" value="Winged helix' DNA-binding domain"/>
    <property type="match status" value="1"/>
</dbReference>
<dbReference type="InterPro" id="IPR036388">
    <property type="entry name" value="WH-like_DNA-bd_sf"/>
</dbReference>
<dbReference type="PANTHER" id="PTHR30537:SF5">
    <property type="entry name" value="HTH-TYPE TRANSCRIPTIONAL ACTIVATOR TTDR-RELATED"/>
    <property type="match status" value="1"/>
</dbReference>
<keyword evidence="2" id="KW-0805">Transcription regulation</keyword>
<dbReference type="InterPro" id="IPR000847">
    <property type="entry name" value="LysR_HTH_N"/>
</dbReference>
<proteinExistence type="inferred from homology"/>
<dbReference type="InterPro" id="IPR036390">
    <property type="entry name" value="WH_DNA-bd_sf"/>
</dbReference>
<evidence type="ECO:0000259" key="5">
    <source>
        <dbReference type="PROSITE" id="PS50931"/>
    </source>
</evidence>
<comment type="similarity">
    <text evidence="1">Belongs to the LysR transcriptional regulatory family.</text>
</comment>
<dbReference type="AlphaFoldDB" id="A0A2A7UYZ2"/>
<dbReference type="Pfam" id="PF03466">
    <property type="entry name" value="LysR_substrate"/>
    <property type="match status" value="1"/>
</dbReference>
<dbReference type="SUPFAM" id="SSF53850">
    <property type="entry name" value="Periplasmic binding protein-like II"/>
    <property type="match status" value="1"/>
</dbReference>
<dbReference type="EMBL" id="PDEA01000001">
    <property type="protein sequence ID" value="PEH90483.1"/>
    <property type="molecule type" value="Genomic_DNA"/>
</dbReference>
<dbReference type="Gene3D" id="3.40.190.10">
    <property type="entry name" value="Periplasmic binding protein-like II"/>
    <property type="match status" value="2"/>
</dbReference>
<accession>A0A2A7UYZ2</accession>
<dbReference type="Pfam" id="PF00126">
    <property type="entry name" value="HTH_1"/>
    <property type="match status" value="1"/>
</dbReference>
<keyword evidence="4" id="KW-0804">Transcription</keyword>
<name>A0A2A7UYZ2_COMTR</name>
<evidence type="ECO:0000256" key="2">
    <source>
        <dbReference type="ARBA" id="ARBA00023015"/>
    </source>
</evidence>
<dbReference type="OrthoDB" id="8793030at2"/>
<gene>
    <name evidence="6" type="ORF">CRM82_19475</name>
</gene>
<dbReference type="RefSeq" id="WP_066536860.1">
    <property type="nucleotide sequence ID" value="NZ_DALZQJ010000011.1"/>
</dbReference>
<protein>
    <submittedName>
        <fullName evidence="6">LysR family transcriptional regulator</fullName>
    </submittedName>
</protein>
<dbReference type="PROSITE" id="PS50931">
    <property type="entry name" value="HTH_LYSR"/>
    <property type="match status" value="1"/>
</dbReference>